<dbReference type="Proteomes" id="UP000000768">
    <property type="component" value="Chromosome 10"/>
</dbReference>
<proteinExistence type="predicted"/>
<dbReference type="InParanoid" id="A0A194YHT1"/>
<evidence type="ECO:0008006" key="5">
    <source>
        <dbReference type="Google" id="ProtNLM"/>
    </source>
</evidence>
<keyword evidence="4" id="KW-1185">Reference proteome</keyword>
<protein>
    <recommendedName>
        <fullName evidence="5">Secreted protein</fullName>
    </recommendedName>
</protein>
<sequence length="143" mass="16612">MNMPLPLCLILFLHVQVRSHEKKKKMRGRGGVVHPLHRRLRPWLSLVSSSILRRRWRRLCDGNDACFMWWRAKQWGAGGTCHSILEASGPAAAPGQSPPRKALQRAEQQQRRPKRTPQRLRVNTAIKWWTGPSASSDQRRIRR</sequence>
<gene>
    <name evidence="3" type="ORF">SORBI_3010G069000</name>
</gene>
<name>A0A194YHT1_SORBI</name>
<keyword evidence="2" id="KW-0732">Signal</keyword>
<accession>A0A194YHT1</accession>
<feature type="compositionally biased region" description="Low complexity" evidence="1">
    <location>
        <begin position="87"/>
        <end position="99"/>
    </location>
</feature>
<organism evidence="3 4">
    <name type="scientific">Sorghum bicolor</name>
    <name type="common">Sorghum</name>
    <name type="synonym">Sorghum vulgare</name>
    <dbReference type="NCBI Taxonomy" id="4558"/>
    <lineage>
        <taxon>Eukaryota</taxon>
        <taxon>Viridiplantae</taxon>
        <taxon>Streptophyta</taxon>
        <taxon>Embryophyta</taxon>
        <taxon>Tracheophyta</taxon>
        <taxon>Spermatophyta</taxon>
        <taxon>Magnoliopsida</taxon>
        <taxon>Liliopsida</taxon>
        <taxon>Poales</taxon>
        <taxon>Poaceae</taxon>
        <taxon>PACMAD clade</taxon>
        <taxon>Panicoideae</taxon>
        <taxon>Andropogonodae</taxon>
        <taxon>Andropogoneae</taxon>
        <taxon>Sorghinae</taxon>
        <taxon>Sorghum</taxon>
    </lineage>
</organism>
<reference evidence="3 4" key="1">
    <citation type="journal article" date="2009" name="Nature">
        <title>The Sorghum bicolor genome and the diversification of grasses.</title>
        <authorList>
            <person name="Paterson A.H."/>
            <person name="Bowers J.E."/>
            <person name="Bruggmann R."/>
            <person name="Dubchak I."/>
            <person name="Grimwood J."/>
            <person name="Gundlach H."/>
            <person name="Haberer G."/>
            <person name="Hellsten U."/>
            <person name="Mitros T."/>
            <person name="Poliakov A."/>
            <person name="Schmutz J."/>
            <person name="Spannagl M."/>
            <person name="Tang H."/>
            <person name="Wang X."/>
            <person name="Wicker T."/>
            <person name="Bharti A.K."/>
            <person name="Chapman J."/>
            <person name="Feltus F.A."/>
            <person name="Gowik U."/>
            <person name="Grigoriev I.V."/>
            <person name="Lyons E."/>
            <person name="Maher C.A."/>
            <person name="Martis M."/>
            <person name="Narechania A."/>
            <person name="Otillar R.P."/>
            <person name="Penning B.W."/>
            <person name="Salamov A.A."/>
            <person name="Wang Y."/>
            <person name="Zhang L."/>
            <person name="Carpita N.C."/>
            <person name="Freeling M."/>
            <person name="Gingle A.R."/>
            <person name="Hash C.T."/>
            <person name="Keller B."/>
            <person name="Klein P."/>
            <person name="Kresovich S."/>
            <person name="McCann M.C."/>
            <person name="Ming R."/>
            <person name="Peterson D.G."/>
            <person name="Mehboob-ur-Rahman"/>
            <person name="Ware D."/>
            <person name="Westhoff P."/>
            <person name="Mayer K.F."/>
            <person name="Messing J."/>
            <person name="Rokhsar D.S."/>
        </authorList>
    </citation>
    <scope>NUCLEOTIDE SEQUENCE [LARGE SCALE GENOMIC DNA]</scope>
    <source>
        <strain evidence="4">cv. BTx623</strain>
    </source>
</reference>
<evidence type="ECO:0000256" key="2">
    <source>
        <dbReference type="SAM" id="SignalP"/>
    </source>
</evidence>
<evidence type="ECO:0000256" key="1">
    <source>
        <dbReference type="SAM" id="MobiDB-lite"/>
    </source>
</evidence>
<dbReference type="AlphaFoldDB" id="A0A194YHT1"/>
<dbReference type="Gramene" id="KXG19508">
    <property type="protein sequence ID" value="KXG19508"/>
    <property type="gene ID" value="SORBI_3010G069000"/>
</dbReference>
<feature type="region of interest" description="Disordered" evidence="1">
    <location>
        <begin position="86"/>
        <end position="143"/>
    </location>
</feature>
<dbReference type="ExpressionAtlas" id="A0A194YHT1">
    <property type="expression patterns" value="differential"/>
</dbReference>
<evidence type="ECO:0000313" key="3">
    <source>
        <dbReference type="EMBL" id="KXG19508.1"/>
    </source>
</evidence>
<feature type="chain" id="PRO_5008268805" description="Secreted protein" evidence="2">
    <location>
        <begin position="20"/>
        <end position="143"/>
    </location>
</feature>
<evidence type="ECO:0000313" key="4">
    <source>
        <dbReference type="Proteomes" id="UP000000768"/>
    </source>
</evidence>
<feature type="signal peptide" evidence="2">
    <location>
        <begin position="1"/>
        <end position="19"/>
    </location>
</feature>
<dbReference type="EMBL" id="CM000769">
    <property type="protein sequence ID" value="KXG19508.1"/>
    <property type="molecule type" value="Genomic_DNA"/>
</dbReference>
<reference evidence="4" key="2">
    <citation type="journal article" date="2018" name="Plant J.">
        <title>The Sorghum bicolor reference genome: improved assembly, gene annotations, a transcriptome atlas, and signatures of genome organization.</title>
        <authorList>
            <person name="McCormick R.F."/>
            <person name="Truong S.K."/>
            <person name="Sreedasyam A."/>
            <person name="Jenkins J."/>
            <person name="Shu S."/>
            <person name="Sims D."/>
            <person name="Kennedy M."/>
            <person name="Amirebrahimi M."/>
            <person name="Weers B.D."/>
            <person name="McKinley B."/>
            <person name="Mattison A."/>
            <person name="Morishige D.T."/>
            <person name="Grimwood J."/>
            <person name="Schmutz J."/>
            <person name="Mullet J.E."/>
        </authorList>
    </citation>
    <scope>NUCLEOTIDE SEQUENCE [LARGE SCALE GENOMIC DNA]</scope>
    <source>
        <strain evidence="4">cv. BTx623</strain>
    </source>
</reference>